<dbReference type="AlphaFoldDB" id="A0AAV6Z4N4"/>
<sequence>MGIFLWSVFVSSPLHPHVTVGFGGDCMMCVFSCCLTSHFSPPYQCSHNPWHIRRSQTLRSISRPFTSAPFPSLHLRPSHPPRCPARRGERARPSWSPRLATPDSLPSGPSWTLIAGQTP</sequence>
<feature type="compositionally biased region" description="Polar residues" evidence="1">
    <location>
        <begin position="107"/>
        <end position="119"/>
    </location>
</feature>
<evidence type="ECO:0000313" key="3">
    <source>
        <dbReference type="EMBL" id="KAG8541386.1"/>
    </source>
</evidence>
<evidence type="ECO:0000256" key="1">
    <source>
        <dbReference type="SAM" id="MobiDB-lite"/>
    </source>
</evidence>
<comment type="caution">
    <text evidence="3">The sequence shown here is derived from an EMBL/GenBank/DDBJ whole genome shotgun (WGS) entry which is preliminary data.</text>
</comment>
<name>A0AAV6Z4N4_ENGPU</name>
<keyword evidence="4" id="KW-1185">Reference proteome</keyword>
<feature type="chain" id="PRO_5044012031" description="Secreted protein" evidence="2">
    <location>
        <begin position="22"/>
        <end position="119"/>
    </location>
</feature>
<feature type="region of interest" description="Disordered" evidence="1">
    <location>
        <begin position="71"/>
        <end position="119"/>
    </location>
</feature>
<keyword evidence="2" id="KW-0732">Signal</keyword>
<evidence type="ECO:0000313" key="4">
    <source>
        <dbReference type="Proteomes" id="UP000824782"/>
    </source>
</evidence>
<evidence type="ECO:0008006" key="5">
    <source>
        <dbReference type="Google" id="ProtNLM"/>
    </source>
</evidence>
<dbReference type="Proteomes" id="UP000824782">
    <property type="component" value="Unassembled WGS sequence"/>
</dbReference>
<accession>A0AAV6Z4N4</accession>
<evidence type="ECO:0000256" key="2">
    <source>
        <dbReference type="SAM" id="SignalP"/>
    </source>
</evidence>
<dbReference type="EMBL" id="WNYA01007703">
    <property type="protein sequence ID" value="KAG8541386.1"/>
    <property type="molecule type" value="Genomic_DNA"/>
</dbReference>
<proteinExistence type="predicted"/>
<gene>
    <name evidence="3" type="ORF">GDO81_029140</name>
</gene>
<organism evidence="3 4">
    <name type="scientific">Engystomops pustulosus</name>
    <name type="common">Tungara frog</name>
    <name type="synonym">Physalaemus pustulosus</name>
    <dbReference type="NCBI Taxonomy" id="76066"/>
    <lineage>
        <taxon>Eukaryota</taxon>
        <taxon>Metazoa</taxon>
        <taxon>Chordata</taxon>
        <taxon>Craniata</taxon>
        <taxon>Vertebrata</taxon>
        <taxon>Euteleostomi</taxon>
        <taxon>Amphibia</taxon>
        <taxon>Batrachia</taxon>
        <taxon>Anura</taxon>
        <taxon>Neobatrachia</taxon>
        <taxon>Hyloidea</taxon>
        <taxon>Leptodactylidae</taxon>
        <taxon>Leiuperinae</taxon>
        <taxon>Engystomops</taxon>
    </lineage>
</organism>
<feature type="signal peptide" evidence="2">
    <location>
        <begin position="1"/>
        <end position="21"/>
    </location>
</feature>
<reference evidence="3" key="1">
    <citation type="thesis" date="2020" institute="ProQuest LLC" country="789 East Eisenhower Parkway, Ann Arbor, MI, USA">
        <title>Comparative Genomics and Chromosome Evolution.</title>
        <authorList>
            <person name="Mudd A.B."/>
        </authorList>
    </citation>
    <scope>NUCLEOTIDE SEQUENCE</scope>
    <source>
        <strain evidence="3">237g6f4</strain>
        <tissue evidence="3">Blood</tissue>
    </source>
</reference>
<protein>
    <recommendedName>
        <fullName evidence="5">Secreted protein</fullName>
    </recommendedName>
</protein>